<evidence type="ECO:0000256" key="1">
    <source>
        <dbReference type="SAM" id="SignalP"/>
    </source>
</evidence>
<gene>
    <name evidence="2" type="ORF">B5V03_11735</name>
</gene>
<dbReference type="OrthoDB" id="8140171at2"/>
<dbReference type="AlphaFoldDB" id="A0A4Q1VDQ0"/>
<reference evidence="2 3" key="1">
    <citation type="submission" date="2017-03" db="EMBL/GenBank/DDBJ databases">
        <authorList>
            <person name="Safronova V.I."/>
            <person name="Sazanova A.L."/>
            <person name="Chirak E.R."/>
        </authorList>
    </citation>
    <scope>NUCLEOTIDE SEQUENCE [LARGE SCALE GENOMIC DNA]</scope>
    <source>
        <strain evidence="2 3">Opo-243</strain>
    </source>
</reference>
<dbReference type="RefSeq" id="WP_129270307.1">
    <property type="nucleotide sequence ID" value="NZ_MZXW01000016.1"/>
</dbReference>
<proteinExistence type="predicted"/>
<keyword evidence="1" id="KW-0732">Signal</keyword>
<protein>
    <recommendedName>
        <fullName evidence="4">Heme utilization protein</fullName>
    </recommendedName>
</protein>
<evidence type="ECO:0008006" key="4">
    <source>
        <dbReference type="Google" id="ProtNLM"/>
    </source>
</evidence>
<sequence>MAHFSQSLSVLTEFVRPRHLARLLVPLAVLATAALPSPADARIGGYDGIWNVTFATTRGNCSSGYSVPFTVTGNRVSSAGGGRVSGRVNRGGAVAVQVSVGASHATGGGRLAGVAGAGWWRGIISGDQCSGTWQATRS</sequence>
<evidence type="ECO:0000313" key="3">
    <source>
        <dbReference type="Proteomes" id="UP000290819"/>
    </source>
</evidence>
<feature type="signal peptide" evidence="1">
    <location>
        <begin position="1"/>
        <end position="41"/>
    </location>
</feature>
<name>A0A4Q1VDQ0_9BRAD</name>
<dbReference type="Proteomes" id="UP000290819">
    <property type="component" value="Unassembled WGS sequence"/>
</dbReference>
<organism evidence="2 3">
    <name type="scientific">Bradyrhizobium betae</name>
    <dbReference type="NCBI Taxonomy" id="244734"/>
    <lineage>
        <taxon>Bacteria</taxon>
        <taxon>Pseudomonadati</taxon>
        <taxon>Pseudomonadota</taxon>
        <taxon>Alphaproteobacteria</taxon>
        <taxon>Hyphomicrobiales</taxon>
        <taxon>Nitrobacteraceae</taxon>
        <taxon>Bradyrhizobium</taxon>
    </lineage>
</organism>
<accession>A0A4Q1VDQ0</accession>
<evidence type="ECO:0000313" key="2">
    <source>
        <dbReference type="EMBL" id="RXT48594.1"/>
    </source>
</evidence>
<comment type="caution">
    <text evidence="2">The sequence shown here is derived from an EMBL/GenBank/DDBJ whole genome shotgun (WGS) entry which is preliminary data.</text>
</comment>
<keyword evidence="3" id="KW-1185">Reference proteome</keyword>
<dbReference type="EMBL" id="MZXW01000016">
    <property type="protein sequence ID" value="RXT48594.1"/>
    <property type="molecule type" value="Genomic_DNA"/>
</dbReference>
<feature type="chain" id="PRO_5020766979" description="Heme utilization protein" evidence="1">
    <location>
        <begin position="42"/>
        <end position="138"/>
    </location>
</feature>